<dbReference type="Gene3D" id="1.10.10.10">
    <property type="entry name" value="Winged helix-like DNA-binding domain superfamily/Winged helix DNA-binding domain"/>
    <property type="match status" value="1"/>
</dbReference>
<keyword evidence="5" id="KW-1185">Reference proteome</keyword>
<dbReference type="PROSITE" id="PS51755">
    <property type="entry name" value="OMPR_PHOB"/>
    <property type="match status" value="1"/>
</dbReference>
<dbReference type="InterPro" id="IPR036388">
    <property type="entry name" value="WH-like_DNA-bd_sf"/>
</dbReference>
<keyword evidence="1 2" id="KW-0238">DNA-binding</keyword>
<evidence type="ECO:0000259" key="3">
    <source>
        <dbReference type="PROSITE" id="PS51755"/>
    </source>
</evidence>
<proteinExistence type="predicted"/>
<reference evidence="4 5" key="1">
    <citation type="submission" date="2019-08" db="EMBL/GenBank/DDBJ databases">
        <authorList>
            <person name="Toschakov S.V."/>
        </authorList>
    </citation>
    <scope>NUCLEOTIDE SEQUENCE [LARGE SCALE GENOMIC DNA]</scope>
    <source>
        <strain evidence="4 5">3753O</strain>
    </source>
</reference>
<evidence type="ECO:0000256" key="1">
    <source>
        <dbReference type="ARBA" id="ARBA00023125"/>
    </source>
</evidence>
<evidence type="ECO:0000313" key="4">
    <source>
        <dbReference type="EMBL" id="QFG03593.1"/>
    </source>
</evidence>
<dbReference type="CDD" id="cd00383">
    <property type="entry name" value="trans_reg_C"/>
    <property type="match status" value="1"/>
</dbReference>
<dbReference type="InterPro" id="IPR016032">
    <property type="entry name" value="Sig_transdc_resp-reg_C-effctor"/>
</dbReference>
<gene>
    <name evidence="4" type="ORF">Tbon_09870</name>
</gene>
<protein>
    <submittedName>
        <fullName evidence="4">Winged-helix domain-containing protein</fullName>
    </submittedName>
</protein>
<organism evidence="4 5">
    <name type="scientific">Tepidiforma bonchosmolovskayae</name>
    <dbReference type="NCBI Taxonomy" id="2601677"/>
    <lineage>
        <taxon>Bacteria</taxon>
        <taxon>Bacillati</taxon>
        <taxon>Chloroflexota</taxon>
        <taxon>Tepidiformia</taxon>
        <taxon>Tepidiformales</taxon>
        <taxon>Tepidiformaceae</taxon>
        <taxon>Tepidiforma</taxon>
    </lineage>
</organism>
<dbReference type="Proteomes" id="UP000326331">
    <property type="component" value="Chromosome"/>
</dbReference>
<feature type="domain" description="OmpR/PhoB-type" evidence="3">
    <location>
        <begin position="148"/>
        <end position="247"/>
    </location>
</feature>
<feature type="DNA-binding region" description="OmpR/PhoB-type" evidence="2">
    <location>
        <begin position="148"/>
        <end position="247"/>
    </location>
</feature>
<evidence type="ECO:0000313" key="5">
    <source>
        <dbReference type="Proteomes" id="UP000326331"/>
    </source>
</evidence>
<dbReference type="Pfam" id="PF00486">
    <property type="entry name" value="Trans_reg_C"/>
    <property type="match status" value="1"/>
</dbReference>
<dbReference type="SUPFAM" id="SSF46894">
    <property type="entry name" value="C-terminal effector domain of the bipartite response regulators"/>
    <property type="match status" value="1"/>
</dbReference>
<accession>A0ABX6C3E5</accession>
<dbReference type="SMART" id="SM00862">
    <property type="entry name" value="Trans_reg_C"/>
    <property type="match status" value="1"/>
</dbReference>
<name>A0ABX6C3E5_9CHLR</name>
<sequence length="250" mass="27092">MTGHQMRSRAGQEARQQEVAAGAMARVLIIDGGLPRALEGRSLLGEGIDAHLVRDAEGPLARADADVFDLLVLCGMPAEQQAEIASAFHAHRRWRLVPVLYVSDPATPGLAIPGTFRPEIDGIARGHRTSAAVERKMRELAREGISDAVAVAAGPFELDPVRLRLAGPGGEIDLTEREAEVLSMLLARANRTVPAAEIIERGWGLEVDERSLQILRRHVSNIRRKLAEKGAAKAVRTVRGTGYRFEVRAG</sequence>
<reference evidence="4 5" key="2">
    <citation type="submission" date="2019-10" db="EMBL/GenBank/DDBJ databases">
        <title>Thermopilla bonchosmolovskayae gen. nov., sp. nov., a moderately thermophilic Chloroflexi bacterium from a Chukotka hot spring (Arctic, Russia), representing a novel classis Thermopillaia, which include previously uncultivated lineage OLB14.</title>
        <authorList>
            <person name="Kochetkova T.V."/>
            <person name="Zayulina K.S."/>
            <person name="Zhigarkov V.S."/>
            <person name="Minaev N.V."/>
            <person name="Novikov A."/>
            <person name="Toshchakov S.V."/>
            <person name="Elcheninov A.G."/>
            <person name="Kublanov I.V."/>
        </authorList>
    </citation>
    <scope>NUCLEOTIDE SEQUENCE [LARGE SCALE GENOMIC DNA]</scope>
    <source>
        <strain evidence="4 5">3753O</strain>
    </source>
</reference>
<dbReference type="InterPro" id="IPR001867">
    <property type="entry name" value="OmpR/PhoB-type_DNA-bd"/>
</dbReference>
<evidence type="ECO:0000256" key="2">
    <source>
        <dbReference type="PROSITE-ProRule" id="PRU01091"/>
    </source>
</evidence>
<dbReference type="EMBL" id="CP042829">
    <property type="protein sequence ID" value="QFG03593.1"/>
    <property type="molecule type" value="Genomic_DNA"/>
</dbReference>